<dbReference type="Proteomes" id="UP000177982">
    <property type="component" value="Unassembled WGS sequence"/>
</dbReference>
<evidence type="ECO:0000313" key="1">
    <source>
        <dbReference type="EMBL" id="OHA05519.1"/>
    </source>
</evidence>
<comment type="caution">
    <text evidence="1">The sequence shown here is derived from an EMBL/GenBank/DDBJ whole genome shotgun (WGS) entry which is preliminary data.</text>
</comment>
<proteinExistence type="predicted"/>
<reference evidence="1 2" key="1">
    <citation type="journal article" date="2016" name="Nat. Commun.">
        <title>Thousands of microbial genomes shed light on interconnected biogeochemical processes in an aquifer system.</title>
        <authorList>
            <person name="Anantharaman K."/>
            <person name="Brown C.T."/>
            <person name="Hug L.A."/>
            <person name="Sharon I."/>
            <person name="Castelle C.J."/>
            <person name="Probst A.J."/>
            <person name="Thomas B.C."/>
            <person name="Singh A."/>
            <person name="Wilkins M.J."/>
            <person name="Karaoz U."/>
            <person name="Brodie E.L."/>
            <person name="Williams K.H."/>
            <person name="Hubbard S.S."/>
            <person name="Banfield J.F."/>
        </authorList>
    </citation>
    <scope>NUCLEOTIDE SEQUENCE [LARGE SCALE GENOMIC DNA]</scope>
</reference>
<dbReference type="EMBL" id="MHQO01000050">
    <property type="protein sequence ID" value="OHA05519.1"/>
    <property type="molecule type" value="Genomic_DNA"/>
</dbReference>
<name>A0A1G2L4B0_9BACT</name>
<protein>
    <submittedName>
        <fullName evidence="1">Uncharacterized protein</fullName>
    </submittedName>
</protein>
<sequence>MNAKTGWIEGCPTQYLLAGDWHDFPVRFRWQSGLWLELFDKHADYVVSEIQRAKLSGKFILYLSCPVSSAGGGHSRTNIEIATFAAHNLIKKIGSRFWILNPGLYQLQSREGFNLLKTHAHILGLEKGLGKEIDLIALQKESPVTGGDYMRFWSRVLVEDGDNNLGGRFDAYYFVGPSDTHGFFTNHGATTVTDGIENYFARKLATNQEFREYFQNDSVEEKFFKYYSLKAGAHFSLGSHDEYAIWETLNRIRLTDRGITAQIPGYFDGRQIGFGLAESKTAQGYSLPE</sequence>
<organism evidence="1 2">
    <name type="scientific">Candidatus Sungbacteria bacterium RIFCSPLOWO2_01_FULL_47_10</name>
    <dbReference type="NCBI Taxonomy" id="1802276"/>
    <lineage>
        <taxon>Bacteria</taxon>
        <taxon>Candidatus Sungiibacteriota</taxon>
    </lineage>
</organism>
<dbReference type="AlphaFoldDB" id="A0A1G2L4B0"/>
<gene>
    <name evidence="1" type="ORF">A2934_05435</name>
</gene>
<accession>A0A1G2L4B0</accession>
<evidence type="ECO:0000313" key="2">
    <source>
        <dbReference type="Proteomes" id="UP000177982"/>
    </source>
</evidence>